<reference evidence="3" key="1">
    <citation type="journal article" date="2022" name="G3 (Bethesda)">
        <title>High quality genome of the basidiomycete yeast Dioszegia hungarica PDD-24b-2 isolated from cloud water.</title>
        <authorList>
            <person name="Jarrige D."/>
            <person name="Haridas S."/>
            <person name="Bleykasten-Grosshans C."/>
            <person name="Joly M."/>
            <person name="Nadalig T."/>
            <person name="Sancelme M."/>
            <person name="Vuilleumier S."/>
            <person name="Grigoriev I.V."/>
            <person name="Amato P."/>
            <person name="Bringel F."/>
        </authorList>
    </citation>
    <scope>NUCLEOTIDE SEQUENCE</scope>
    <source>
        <strain evidence="3">PDD-24b-2</strain>
    </source>
</reference>
<dbReference type="GO" id="GO:0003676">
    <property type="term" value="F:nucleic acid binding"/>
    <property type="evidence" value="ECO:0007669"/>
    <property type="project" value="InterPro"/>
</dbReference>
<dbReference type="GeneID" id="77731489"/>
<dbReference type="InterPro" id="IPR012677">
    <property type="entry name" value="Nucleotide-bd_a/b_plait_sf"/>
</dbReference>
<keyword evidence="4" id="KW-1185">Reference proteome</keyword>
<sequence length="365" mass="37570">MQRTKTSQRESRTTPYARPGTGPDAPGSWKHDLHASAAPAGSSGVAGSQLAKRLGLELASASKPSPRNAGSLSGRISQKGQELLTGASMPSGGSQMYGYAENPPATSNINMGYELFPTGVGNVGVQAAQGGQGRPTRRSVFTSGLAAAGLGGQAEREKERLREEARERERQQKARQAQMAASNVSIRGQGKIWVRVENLAAGTTAEDVQSAFAPSPIISARISPVPSSRPDLVSIDLEYTDRAAADELIKTYDGVVADGNALKLGIVIQSLATRLGAGGAAEVPSGGGLGSRMASAASRGSSAGGKELFEPPKGSKMYSDTILAADPNATIITLADPSQTDLSDAAAQRSNAWARGSGMKGYGGF</sequence>
<dbReference type="InterPro" id="IPR035979">
    <property type="entry name" value="RBD_domain_sf"/>
</dbReference>
<evidence type="ECO:0000256" key="1">
    <source>
        <dbReference type="SAM" id="Coils"/>
    </source>
</evidence>
<name>A0AA38HE68_9TREE</name>
<accession>A0AA38HE68</accession>
<proteinExistence type="predicted"/>
<dbReference type="Proteomes" id="UP001164286">
    <property type="component" value="Unassembled WGS sequence"/>
</dbReference>
<evidence type="ECO:0000313" key="4">
    <source>
        <dbReference type="Proteomes" id="UP001164286"/>
    </source>
</evidence>
<dbReference type="EMBL" id="JAKWFO010000004">
    <property type="protein sequence ID" value="KAI9637209.1"/>
    <property type="molecule type" value="Genomic_DNA"/>
</dbReference>
<dbReference type="AlphaFoldDB" id="A0AA38HE68"/>
<feature type="region of interest" description="Disordered" evidence="2">
    <location>
        <begin position="284"/>
        <end position="311"/>
    </location>
</feature>
<feature type="coiled-coil region" evidence="1">
    <location>
        <begin position="151"/>
        <end position="178"/>
    </location>
</feature>
<keyword evidence="1" id="KW-0175">Coiled coil</keyword>
<dbReference type="RefSeq" id="XP_052946986.1">
    <property type="nucleotide sequence ID" value="XM_053092284.1"/>
</dbReference>
<evidence type="ECO:0000256" key="2">
    <source>
        <dbReference type="SAM" id="MobiDB-lite"/>
    </source>
</evidence>
<organism evidence="3 4">
    <name type="scientific">Dioszegia hungarica</name>
    <dbReference type="NCBI Taxonomy" id="4972"/>
    <lineage>
        <taxon>Eukaryota</taxon>
        <taxon>Fungi</taxon>
        <taxon>Dikarya</taxon>
        <taxon>Basidiomycota</taxon>
        <taxon>Agaricomycotina</taxon>
        <taxon>Tremellomycetes</taxon>
        <taxon>Tremellales</taxon>
        <taxon>Bulleribasidiaceae</taxon>
        <taxon>Dioszegia</taxon>
    </lineage>
</organism>
<gene>
    <name evidence="3" type="ORF">MKK02DRAFT_43129</name>
</gene>
<protein>
    <recommendedName>
        <fullName evidence="5">RRM domain-containing protein</fullName>
    </recommendedName>
</protein>
<dbReference type="SUPFAM" id="SSF54928">
    <property type="entry name" value="RNA-binding domain, RBD"/>
    <property type="match status" value="1"/>
</dbReference>
<feature type="compositionally biased region" description="Low complexity" evidence="2">
    <location>
        <begin position="291"/>
        <end position="305"/>
    </location>
</feature>
<dbReference type="Gene3D" id="3.30.70.330">
    <property type="match status" value="1"/>
</dbReference>
<feature type="compositionally biased region" description="Low complexity" evidence="2">
    <location>
        <begin position="35"/>
        <end position="48"/>
    </location>
</feature>
<feature type="region of interest" description="Disordered" evidence="2">
    <location>
        <begin position="1"/>
        <end position="77"/>
    </location>
</feature>
<feature type="compositionally biased region" description="Polar residues" evidence="2">
    <location>
        <begin position="62"/>
        <end position="77"/>
    </location>
</feature>
<comment type="caution">
    <text evidence="3">The sequence shown here is derived from an EMBL/GenBank/DDBJ whole genome shotgun (WGS) entry which is preliminary data.</text>
</comment>
<evidence type="ECO:0008006" key="5">
    <source>
        <dbReference type="Google" id="ProtNLM"/>
    </source>
</evidence>
<evidence type="ECO:0000313" key="3">
    <source>
        <dbReference type="EMBL" id="KAI9637209.1"/>
    </source>
</evidence>